<dbReference type="RefSeq" id="WP_096408099.1">
    <property type="nucleotide sequence ID" value="NZ_AP017372.2"/>
</dbReference>
<dbReference type="Gene3D" id="1.20.5.250">
    <property type="match status" value="1"/>
</dbReference>
<gene>
    <name evidence="15" type="ORF">HH1059_05880</name>
</gene>
<dbReference type="GO" id="GO:0030077">
    <property type="term" value="C:plasma membrane light-harvesting complex"/>
    <property type="evidence" value="ECO:0007669"/>
    <property type="project" value="InterPro"/>
</dbReference>
<dbReference type="Proteomes" id="UP000218890">
    <property type="component" value="Chromosome"/>
</dbReference>
<dbReference type="GO" id="GO:0046872">
    <property type="term" value="F:metal ion binding"/>
    <property type="evidence" value="ECO:0007669"/>
    <property type="project" value="UniProtKB-KW"/>
</dbReference>
<keyword evidence="4" id="KW-1003">Cell membrane</keyword>
<evidence type="ECO:0000256" key="12">
    <source>
        <dbReference type="ARBA" id="ARBA00022991"/>
    </source>
</evidence>
<sequence length="86" mass="9531">MTDIRTGLTDEECQEIHEMNMLGMHAYWSIGLIANALAYAWRPFHQGRAGNRLEDHAPDYVRSALTSVQEQASSVTAAAQQMPVIG</sequence>
<accession>A0A0X8X813</accession>
<evidence type="ECO:0000313" key="15">
    <source>
        <dbReference type="EMBL" id="BAU57276.1"/>
    </source>
</evidence>
<evidence type="ECO:0000256" key="4">
    <source>
        <dbReference type="ARBA" id="ARBA00022475"/>
    </source>
</evidence>
<evidence type="ECO:0000256" key="1">
    <source>
        <dbReference type="ARBA" id="ARBA00002455"/>
    </source>
</evidence>
<dbReference type="KEGG" id="hhk:HH1059_05880"/>
<evidence type="ECO:0000313" key="16">
    <source>
        <dbReference type="Proteomes" id="UP000218890"/>
    </source>
</evidence>
<dbReference type="EMBL" id="AP017372">
    <property type="protein sequence ID" value="BAU57276.1"/>
    <property type="molecule type" value="Genomic_DNA"/>
</dbReference>
<evidence type="ECO:0000256" key="3">
    <source>
        <dbReference type="ARBA" id="ARBA00011052"/>
    </source>
</evidence>
<dbReference type="AlphaFoldDB" id="A0A0X8X813"/>
<dbReference type="InterPro" id="IPR035889">
    <property type="entry name" value="Light-harvesting_complex"/>
</dbReference>
<evidence type="ECO:0000256" key="10">
    <source>
        <dbReference type="ARBA" id="ARBA00022956"/>
    </source>
</evidence>
<keyword evidence="8" id="KW-0479">Metal-binding</keyword>
<comment type="function">
    <text evidence="1">Antenna complexes are light-harvesting systems, which transfer the excitation energy to the reaction centers.</text>
</comment>
<dbReference type="InterPro" id="IPR002362">
    <property type="entry name" value="LHB-1/5"/>
</dbReference>
<dbReference type="OrthoDB" id="5739887at2"/>
<evidence type="ECO:0000256" key="5">
    <source>
        <dbReference type="ARBA" id="ARBA00022494"/>
    </source>
</evidence>
<dbReference type="GO" id="GO:0019684">
    <property type="term" value="P:photosynthesis, light reaction"/>
    <property type="evidence" value="ECO:0007669"/>
    <property type="project" value="InterPro"/>
</dbReference>
<reference evidence="15" key="1">
    <citation type="submission" date="2016-02" db="EMBL/GenBank/DDBJ databases">
        <title>Halorhodospira halochloris DSM-1059 complete genome, version 2.</title>
        <authorList>
            <person name="Tsukatani Y."/>
        </authorList>
    </citation>
    <scope>NUCLEOTIDE SEQUENCE</scope>
    <source>
        <strain evidence="15">DSM 1059</strain>
    </source>
</reference>
<keyword evidence="10" id="KW-0076">Bacteriochlorophyll</keyword>
<organism evidence="15 16">
    <name type="scientific">Halorhodospira halochloris</name>
    <name type="common">Ectothiorhodospira halochloris</name>
    <dbReference type="NCBI Taxonomy" id="1052"/>
    <lineage>
        <taxon>Bacteria</taxon>
        <taxon>Pseudomonadati</taxon>
        <taxon>Pseudomonadota</taxon>
        <taxon>Gammaproteobacteria</taxon>
        <taxon>Chromatiales</taxon>
        <taxon>Ectothiorhodospiraceae</taxon>
        <taxon>Halorhodospira</taxon>
    </lineage>
</organism>
<keyword evidence="14" id="KW-0437">Light-harvesting polypeptide</keyword>
<comment type="subcellular location">
    <subcellularLocation>
        <location evidence="2">Cell inner membrane</location>
        <topology evidence="2">Single-pass type II membrane protein</topology>
    </subcellularLocation>
</comment>
<name>A0A0X8X813_HALHR</name>
<keyword evidence="5" id="KW-0148">Chlorophyll</keyword>
<evidence type="ECO:0000256" key="13">
    <source>
        <dbReference type="ARBA" id="ARBA00023136"/>
    </source>
</evidence>
<protein>
    <submittedName>
        <fullName evidence="15">Uncharacterized protein</fullName>
    </submittedName>
</protein>
<dbReference type="GO" id="GO:0005886">
    <property type="term" value="C:plasma membrane"/>
    <property type="evidence" value="ECO:0007669"/>
    <property type="project" value="UniProtKB-SubCell"/>
</dbReference>
<keyword evidence="11" id="KW-1133">Transmembrane helix</keyword>
<keyword evidence="7" id="KW-0812">Transmembrane</keyword>
<evidence type="ECO:0000256" key="2">
    <source>
        <dbReference type="ARBA" id="ARBA00004249"/>
    </source>
</evidence>
<proteinExistence type="inferred from homology"/>
<comment type="similarity">
    <text evidence="3">Belongs to the antenna complex beta subunit family.</text>
</comment>
<keyword evidence="6" id="KW-0042">Antenna complex</keyword>
<evidence type="ECO:0000256" key="7">
    <source>
        <dbReference type="ARBA" id="ARBA00022692"/>
    </source>
</evidence>
<dbReference type="GO" id="GO:0042314">
    <property type="term" value="F:bacteriochlorophyll binding"/>
    <property type="evidence" value="ECO:0007669"/>
    <property type="project" value="UniProtKB-KW"/>
</dbReference>
<evidence type="ECO:0000256" key="9">
    <source>
        <dbReference type="ARBA" id="ARBA00022842"/>
    </source>
</evidence>
<keyword evidence="12" id="KW-0157">Chromophore</keyword>
<dbReference type="InterPro" id="IPR023624">
    <property type="entry name" value="Antenna_beta_dom_sf"/>
</dbReference>
<keyword evidence="16" id="KW-1185">Reference proteome</keyword>
<evidence type="ECO:0000256" key="6">
    <source>
        <dbReference type="ARBA" id="ARBA00022549"/>
    </source>
</evidence>
<evidence type="ECO:0000256" key="11">
    <source>
        <dbReference type="ARBA" id="ARBA00022989"/>
    </source>
</evidence>
<keyword evidence="13" id="KW-0472">Membrane</keyword>
<evidence type="ECO:0000256" key="8">
    <source>
        <dbReference type="ARBA" id="ARBA00022723"/>
    </source>
</evidence>
<keyword evidence="9" id="KW-0460">Magnesium</keyword>
<dbReference type="PRINTS" id="PR00674">
    <property type="entry name" value="LIGHTHARVSTB"/>
</dbReference>
<evidence type="ECO:0000256" key="14">
    <source>
        <dbReference type="ARBA" id="ARBA00023243"/>
    </source>
</evidence>
<dbReference type="SUPFAM" id="SSF56918">
    <property type="entry name" value="Light-harvesting complex subunits"/>
    <property type="match status" value="1"/>
</dbReference>